<dbReference type="HOGENOM" id="CLU_139732_0_0_14"/>
<evidence type="ECO:0000313" key="2">
    <source>
        <dbReference type="EMBL" id="AEW45209.1"/>
    </source>
</evidence>
<dbReference type="EMBL" id="CP003199">
    <property type="protein sequence ID" value="AEW45209.1"/>
    <property type="molecule type" value="Genomic_DNA"/>
</dbReference>
<keyword evidence="1" id="KW-0472">Membrane</keyword>
<keyword evidence="1" id="KW-1133">Transmembrane helix</keyword>
<organism evidence="2 3">
    <name type="scientific">Mycoplasma haemocanis (strain Illinois)</name>
    <dbReference type="NCBI Taxonomy" id="1111676"/>
    <lineage>
        <taxon>Bacteria</taxon>
        <taxon>Bacillati</taxon>
        <taxon>Mycoplasmatota</taxon>
        <taxon>Mollicutes</taxon>
        <taxon>Mycoplasmataceae</taxon>
        <taxon>Mycoplasma</taxon>
    </lineage>
</organism>
<dbReference type="AlphaFoldDB" id="H6N6D7"/>
<evidence type="ECO:0000256" key="1">
    <source>
        <dbReference type="SAM" id="Phobius"/>
    </source>
</evidence>
<gene>
    <name evidence="2" type="ordered locus">MHC_01715</name>
</gene>
<protein>
    <submittedName>
        <fullName evidence="2">Uncharacterized protein</fullName>
    </submittedName>
</protein>
<feature type="transmembrane region" description="Helical" evidence="1">
    <location>
        <begin position="6"/>
        <end position="26"/>
    </location>
</feature>
<evidence type="ECO:0000313" key="3">
    <source>
        <dbReference type="Proteomes" id="UP000009135"/>
    </source>
</evidence>
<dbReference type="KEGG" id="mhe:MHC_01715"/>
<dbReference type="Proteomes" id="UP000009135">
    <property type="component" value="Chromosome"/>
</dbReference>
<proteinExistence type="predicted"/>
<name>H6N6D7_MYCHN</name>
<keyword evidence="1" id="KW-0812">Transmembrane</keyword>
<accession>H6N6D7</accession>
<keyword evidence="3" id="KW-1185">Reference proteome</keyword>
<sequence>MANLPIIGSIVVLGGAASVGGVAMELSKPKGRNISLAKNKKPSPFKMPTRCEFFAIESSSAQTVKKIEESKLQAEIKKQGDTSLWEQLDKYCNVDWKIYVAQRSPSGYKKWVYEKDDQIKPWKVIP</sequence>
<dbReference type="STRING" id="1111676.MHC_01715"/>
<reference evidence="2 3" key="1">
    <citation type="journal article" date="2012" name="J. Bacteriol.">
        <title>Complete genome sequence of Mycoplasma haemocanis strain Illinois.</title>
        <authorList>
            <person name="do Nascimento N.C."/>
            <person name="Guimaraes A.M."/>
            <person name="Santos A.P."/>
            <person name="Sanmiguel P.J."/>
            <person name="Messick J.B."/>
        </authorList>
    </citation>
    <scope>NUCLEOTIDE SEQUENCE [LARGE SCALE GENOMIC DNA]</scope>
    <source>
        <strain evidence="2 3">Illinois</strain>
    </source>
</reference>